<dbReference type="Proteomes" id="UP000001037">
    <property type="component" value="Chromosome"/>
</dbReference>
<dbReference type="InParanoid" id="G0EEL9"/>
<dbReference type="AlphaFoldDB" id="G0EEL9"/>
<evidence type="ECO:0000313" key="1">
    <source>
        <dbReference type="EMBL" id="AEM38841.1"/>
    </source>
</evidence>
<proteinExistence type="predicted"/>
<dbReference type="KEGG" id="pfm:Pyrfu_0973"/>
<dbReference type="EMBL" id="CP002838">
    <property type="protein sequence ID" value="AEM38841.1"/>
    <property type="molecule type" value="Genomic_DNA"/>
</dbReference>
<dbReference type="RefSeq" id="WP_014026518.1">
    <property type="nucleotide sequence ID" value="NC_015931.1"/>
</dbReference>
<evidence type="ECO:0000313" key="2">
    <source>
        <dbReference type="Proteomes" id="UP000001037"/>
    </source>
</evidence>
<keyword evidence="2" id="KW-1185">Reference proteome</keyword>
<dbReference type="STRING" id="694429.Pyrfu_0973"/>
<dbReference type="HOGENOM" id="CLU_2243958_0_0_2"/>
<protein>
    <submittedName>
        <fullName evidence="1">Uncharacterized protein</fullName>
    </submittedName>
</protein>
<reference evidence="1 2" key="1">
    <citation type="journal article" date="2011" name="Stand. Genomic Sci.">
        <title>Complete genome sequence of the hyperthermophilic chemolithoautotroph Pyrolobus fumarii type strain (1A).</title>
        <authorList>
            <person name="Anderson I."/>
            <person name="Goker M."/>
            <person name="Nolan M."/>
            <person name="Lucas S."/>
            <person name="Hammon N."/>
            <person name="Deshpande S."/>
            <person name="Cheng J.F."/>
            <person name="Tapia R."/>
            <person name="Han C."/>
            <person name="Goodwin L."/>
            <person name="Pitluck S."/>
            <person name="Huntemann M."/>
            <person name="Liolios K."/>
            <person name="Ivanova N."/>
            <person name="Pagani I."/>
            <person name="Mavromatis K."/>
            <person name="Ovchinikova G."/>
            <person name="Pati A."/>
            <person name="Chen A."/>
            <person name="Palaniappan K."/>
            <person name="Land M."/>
            <person name="Hauser L."/>
            <person name="Brambilla E.M."/>
            <person name="Huber H."/>
            <person name="Yasawong M."/>
            <person name="Rohde M."/>
            <person name="Spring S."/>
            <person name="Abt B."/>
            <person name="Sikorski J."/>
            <person name="Wirth R."/>
            <person name="Detter J.C."/>
            <person name="Woyke T."/>
            <person name="Bristow J."/>
            <person name="Eisen J.A."/>
            <person name="Markowitz V."/>
            <person name="Hugenholtz P."/>
            <person name="Kyrpides N.C."/>
            <person name="Klenk H.P."/>
            <person name="Lapidus A."/>
        </authorList>
    </citation>
    <scope>NUCLEOTIDE SEQUENCE [LARGE SCALE GENOMIC DNA]</scope>
    <source>
        <strain evidence="2">DSM 11204 / 1A</strain>
    </source>
</reference>
<sequence length="104" mass="11983">MKLPYLSRNPLAFRRVAERLLREAMDCGVYVLTCSAWKGVRVEFVERRVYDRLSGLKLRLRIPIIVFSDDAGGECRVEARWAGDAFKLECSDLEKCCERVTRGP</sequence>
<organism evidence="1 2">
    <name type="scientific">Pyrolobus fumarii (strain DSM 11204 / 1A)</name>
    <dbReference type="NCBI Taxonomy" id="694429"/>
    <lineage>
        <taxon>Archaea</taxon>
        <taxon>Thermoproteota</taxon>
        <taxon>Thermoprotei</taxon>
        <taxon>Desulfurococcales</taxon>
        <taxon>Pyrodictiaceae</taxon>
        <taxon>Pyrolobus</taxon>
    </lineage>
</organism>
<gene>
    <name evidence="1" type="ordered locus">Pyrfu_0973</name>
</gene>
<name>G0EEL9_PYRF1</name>
<dbReference type="GeneID" id="11139449"/>
<accession>G0EEL9</accession>